<organism evidence="1 2">
    <name type="scientific">Lithospermum erythrorhizon</name>
    <name type="common">Purple gromwell</name>
    <name type="synonym">Lithospermum officinale var. erythrorhizon</name>
    <dbReference type="NCBI Taxonomy" id="34254"/>
    <lineage>
        <taxon>Eukaryota</taxon>
        <taxon>Viridiplantae</taxon>
        <taxon>Streptophyta</taxon>
        <taxon>Embryophyta</taxon>
        <taxon>Tracheophyta</taxon>
        <taxon>Spermatophyta</taxon>
        <taxon>Magnoliopsida</taxon>
        <taxon>eudicotyledons</taxon>
        <taxon>Gunneridae</taxon>
        <taxon>Pentapetalae</taxon>
        <taxon>asterids</taxon>
        <taxon>lamiids</taxon>
        <taxon>Boraginales</taxon>
        <taxon>Boraginaceae</taxon>
        <taxon>Boraginoideae</taxon>
        <taxon>Lithospermeae</taxon>
        <taxon>Lithospermum</taxon>
    </lineage>
</organism>
<name>A0AAV3RNV1_LITER</name>
<dbReference type="Proteomes" id="UP001454036">
    <property type="component" value="Unassembled WGS sequence"/>
</dbReference>
<dbReference type="AlphaFoldDB" id="A0AAV3RNV1"/>
<protein>
    <submittedName>
        <fullName evidence="1">Uncharacterized protein</fullName>
    </submittedName>
</protein>
<sequence length="255" mass="29189">MRILGDYEEASGQKVNLNKCSVNFDPATLTGNRRTVLDILGMRKMADHGKNLGLPLYIGKSGKYLGFYKRRWKLGSMDGRGGIGIQWKSWNKLCEEESEGELRFKDLECMNLAFLAKQGWLIYKHLCSTRFLRGGTFDILLFLMLRWDLDHRLVGVVFLMEEGYFAKEVDGELGMGGVLTCGRNIGCLEKPIFSCEVKGEKPRWVSQLIRGGEWDSELVERVLERDDAIRVLAIPLGRRGINNRLIWRHTRLVTT</sequence>
<reference evidence="1 2" key="1">
    <citation type="submission" date="2024-01" db="EMBL/GenBank/DDBJ databases">
        <title>The complete chloroplast genome sequence of Lithospermum erythrorhizon: insights into the phylogenetic relationship among Boraginaceae species and the maternal lineages of purple gromwells.</title>
        <authorList>
            <person name="Okada T."/>
            <person name="Watanabe K."/>
        </authorList>
    </citation>
    <scope>NUCLEOTIDE SEQUENCE [LARGE SCALE GENOMIC DNA]</scope>
</reference>
<evidence type="ECO:0000313" key="2">
    <source>
        <dbReference type="Proteomes" id="UP001454036"/>
    </source>
</evidence>
<accession>A0AAV3RNV1</accession>
<evidence type="ECO:0000313" key="1">
    <source>
        <dbReference type="EMBL" id="GAA0181544.1"/>
    </source>
</evidence>
<proteinExistence type="predicted"/>
<keyword evidence="2" id="KW-1185">Reference proteome</keyword>
<gene>
    <name evidence="1" type="ORF">LIER_30253</name>
</gene>
<comment type="caution">
    <text evidence="1">The sequence shown here is derived from an EMBL/GenBank/DDBJ whole genome shotgun (WGS) entry which is preliminary data.</text>
</comment>
<dbReference type="EMBL" id="BAABME010010739">
    <property type="protein sequence ID" value="GAA0181544.1"/>
    <property type="molecule type" value="Genomic_DNA"/>
</dbReference>